<dbReference type="VEuPathDB" id="PlasmoDB:POWCR01_000062300"/>
<dbReference type="Proteomes" id="UP000243200">
    <property type="component" value="Unassembled WGS sequence"/>
</dbReference>
<evidence type="ECO:0000313" key="2">
    <source>
        <dbReference type="EMBL" id="SBT72858.1"/>
    </source>
</evidence>
<evidence type="ECO:0000256" key="1">
    <source>
        <dbReference type="SAM" id="Phobius"/>
    </source>
</evidence>
<keyword evidence="1" id="KW-0472">Membrane</keyword>
<dbReference type="OrthoDB" id="388362at2759"/>
<name>A0A1C3KGQ6_PLAOA</name>
<reference evidence="2 3" key="1">
    <citation type="submission" date="2016-06" db="EMBL/GenBank/DDBJ databases">
        <authorList>
            <consortium name="Pathogen Informatics"/>
        </authorList>
    </citation>
    <scope>NUCLEOTIDE SEQUENCE [LARGE SCALE GENOMIC DNA]</scope>
</reference>
<evidence type="ECO:0008006" key="4">
    <source>
        <dbReference type="Google" id="ProtNLM"/>
    </source>
</evidence>
<sequence length="327" mass="37659">MTCGKKTSKEIYEFFDNFDKYEKLVGVPSVSFDIGNINEGCDSLKDDNDLTNILSPDNICKKFKFLYSSLFSLEGKSEEIFLKNKHCSFLIYWLNKELNGKDNNTSICVKDFYDKIKGKDEGFFFDDTFEKKVHNLDIYDIENINTLFNLYSIKNKISSIGLGDATATQIGSCSENVRECNEKYKEGIIKCTGGCSTFLHFLGLFQKKYETELIRMSQFLSGCKPGEIIPLPDCNVIWEEHQNAKRKRFNNIMTFSILPPVFGFFFMLIVSKFTPVGQFLSESVRNKIMGNIAHENERVLLTHSSDDMIEISDNEEYSIGYYSVRNY</sequence>
<keyword evidence="1" id="KW-1133">Transmembrane helix</keyword>
<evidence type="ECO:0000313" key="3">
    <source>
        <dbReference type="Proteomes" id="UP000243200"/>
    </source>
</evidence>
<dbReference type="AlphaFoldDB" id="A0A1C3KGQ6"/>
<protein>
    <recommendedName>
        <fullName evidence="4">PIR protein</fullName>
    </recommendedName>
</protein>
<keyword evidence="1" id="KW-0812">Transmembrane</keyword>
<gene>
    <name evidence="2" type="primary">PowCR01_000062300</name>
    <name evidence="2" type="ORF">POWCR01_000062300</name>
</gene>
<feature type="transmembrane region" description="Helical" evidence="1">
    <location>
        <begin position="252"/>
        <end position="270"/>
    </location>
</feature>
<dbReference type="VEuPathDB" id="PlasmoDB:PocGH01_00219700"/>
<dbReference type="EMBL" id="FLRJ01000172">
    <property type="protein sequence ID" value="SBT72858.1"/>
    <property type="molecule type" value="Genomic_DNA"/>
</dbReference>
<organism evidence="2 3">
    <name type="scientific">Plasmodium ovale</name>
    <name type="common">malaria parasite P. ovale</name>
    <dbReference type="NCBI Taxonomy" id="36330"/>
    <lineage>
        <taxon>Eukaryota</taxon>
        <taxon>Sar</taxon>
        <taxon>Alveolata</taxon>
        <taxon>Apicomplexa</taxon>
        <taxon>Aconoidasida</taxon>
        <taxon>Haemosporida</taxon>
        <taxon>Plasmodiidae</taxon>
        <taxon>Plasmodium</taxon>
        <taxon>Plasmodium (Plasmodium)</taxon>
    </lineage>
</organism>
<accession>A0A1C3KGQ6</accession>
<proteinExistence type="predicted"/>